<proteinExistence type="predicted"/>
<accession>A0A7V9A6K9</accession>
<evidence type="ECO:0000313" key="1">
    <source>
        <dbReference type="EMBL" id="MBA2114066.1"/>
    </source>
</evidence>
<sequence length="190" mass="21376">MSNEVKKIDSNLEAHSISIELIWNSDNNSIGEIEDHYDTLREHLPENEAEGPSIYSHRVRSEIRDATLGGDVWHGTVEGPGREWSAILAFIVSMGRTYGQFVATAFKTDDKSDGTRIEGVIIRDQKLTNFVLEHGQYSDETCCVTSELEPLITTAISLEQIPVAEDESMFADVRKTHECQIDESWVKEGF</sequence>
<name>A0A7V9A6K9_9BACT</name>
<comment type="caution">
    <text evidence="1">The sequence shown here is derived from an EMBL/GenBank/DDBJ whole genome shotgun (WGS) entry which is preliminary data.</text>
</comment>
<dbReference type="AlphaFoldDB" id="A0A7V9A6K9"/>
<dbReference type="Proteomes" id="UP000551616">
    <property type="component" value="Unassembled WGS sequence"/>
</dbReference>
<keyword evidence="2" id="KW-1185">Reference proteome</keyword>
<gene>
    <name evidence="1" type="ORF">HOV93_12220</name>
</gene>
<organism evidence="1 2">
    <name type="scientific">Bremerella alba</name>
    <dbReference type="NCBI Taxonomy" id="980252"/>
    <lineage>
        <taxon>Bacteria</taxon>
        <taxon>Pseudomonadati</taxon>
        <taxon>Planctomycetota</taxon>
        <taxon>Planctomycetia</taxon>
        <taxon>Pirellulales</taxon>
        <taxon>Pirellulaceae</taxon>
        <taxon>Bremerella</taxon>
    </lineage>
</organism>
<protein>
    <submittedName>
        <fullName evidence="1">Uncharacterized protein</fullName>
    </submittedName>
</protein>
<dbReference type="EMBL" id="JABRWO010000003">
    <property type="protein sequence ID" value="MBA2114066.1"/>
    <property type="molecule type" value="Genomic_DNA"/>
</dbReference>
<evidence type="ECO:0000313" key="2">
    <source>
        <dbReference type="Proteomes" id="UP000551616"/>
    </source>
</evidence>
<reference evidence="1 2" key="1">
    <citation type="submission" date="2020-05" db="EMBL/GenBank/DDBJ databases">
        <title>Bremerella alba sp. nov., a novel planctomycete isolated from the surface of the macroalga Fucus spiralis.</title>
        <authorList>
            <person name="Godinho O."/>
            <person name="Botelho R."/>
            <person name="Albuquerque L."/>
            <person name="Wiegand S."/>
            <person name="Da Costa M.S."/>
            <person name="Lobo-Da-Cunha A."/>
            <person name="Jogler C."/>
            <person name="Lage O.M."/>
        </authorList>
    </citation>
    <scope>NUCLEOTIDE SEQUENCE [LARGE SCALE GENOMIC DNA]</scope>
    <source>
        <strain evidence="1 2">FF15</strain>
    </source>
</reference>